<dbReference type="AlphaFoldDB" id="A0A7U9DWQ6"/>
<evidence type="ECO:0000313" key="3">
    <source>
        <dbReference type="Proteomes" id="UP000014062"/>
    </source>
</evidence>
<dbReference type="EMBL" id="CM001889">
    <property type="protein sequence ID" value="EOY50565.1"/>
    <property type="molecule type" value="Genomic_DNA"/>
</dbReference>
<name>A0A7U9DWQ6_STRLI</name>
<dbReference type="Proteomes" id="UP000014062">
    <property type="component" value="Chromosome"/>
</dbReference>
<organism evidence="2 3">
    <name type="scientific">Streptomyces lividans 1326</name>
    <dbReference type="NCBI Taxonomy" id="1200984"/>
    <lineage>
        <taxon>Bacteria</taxon>
        <taxon>Bacillati</taxon>
        <taxon>Actinomycetota</taxon>
        <taxon>Actinomycetes</taxon>
        <taxon>Kitasatosporales</taxon>
        <taxon>Streptomycetaceae</taxon>
        <taxon>Streptomyces</taxon>
    </lineage>
</organism>
<sequence length="62" mass="6299">MNVQGTSDVEEGERLRGAGTGQAEGTDRTGAGTETVRNGWTGETGGGKERRDAEASLADSGT</sequence>
<reference evidence="3" key="1">
    <citation type="journal article" date="2013" name="Genome Biol. Evol.">
        <title>The genome sequence of Streptomyces lividans 66 reveals a novel tRNA-dependent peptide biosynthetic system within a metal-related genomic island.</title>
        <authorList>
            <person name="Cruz-Morales P."/>
            <person name="Vijgenboom E."/>
            <person name="Iruegas-Bocardo F."/>
            <person name="Girard G."/>
            <person name="Yanez-Guerra L.A."/>
            <person name="Ramos-Aboites H.E."/>
            <person name="Pernodet J.L."/>
            <person name="Anne J."/>
            <person name="van Wezel G.P."/>
            <person name="Barona-Gomez F."/>
        </authorList>
    </citation>
    <scope>NUCLEOTIDE SEQUENCE [LARGE SCALE GENOMIC DNA]</scope>
    <source>
        <strain evidence="3">1326</strain>
    </source>
</reference>
<evidence type="ECO:0000313" key="2">
    <source>
        <dbReference type="EMBL" id="EOY50565.1"/>
    </source>
</evidence>
<proteinExistence type="predicted"/>
<evidence type="ECO:0000256" key="1">
    <source>
        <dbReference type="SAM" id="MobiDB-lite"/>
    </source>
</evidence>
<feature type="region of interest" description="Disordered" evidence="1">
    <location>
        <begin position="1"/>
        <end position="62"/>
    </location>
</feature>
<accession>A0A7U9DWQ6</accession>
<protein>
    <submittedName>
        <fullName evidence="2">Uncharacterized protein</fullName>
    </submittedName>
</protein>
<gene>
    <name evidence="2" type="ORF">SLI_5857</name>
</gene>